<comment type="similarity">
    <text evidence="1">Belongs to the cytochrome P450 family.</text>
</comment>
<dbReference type="PRINTS" id="PR00359">
    <property type="entry name" value="BP450"/>
</dbReference>
<evidence type="ECO:0008006" key="4">
    <source>
        <dbReference type="Google" id="ProtNLM"/>
    </source>
</evidence>
<evidence type="ECO:0000256" key="1">
    <source>
        <dbReference type="ARBA" id="ARBA00010617"/>
    </source>
</evidence>
<dbReference type="GO" id="GO:0020037">
    <property type="term" value="F:heme binding"/>
    <property type="evidence" value="ECO:0007669"/>
    <property type="project" value="InterPro"/>
</dbReference>
<dbReference type="PANTHER" id="PTHR46696">
    <property type="entry name" value="P450, PUTATIVE (EUROFUNG)-RELATED"/>
    <property type="match status" value="1"/>
</dbReference>
<sequence>MMSAGFTPKAVAGLVDKINQRAAKIVDDAVGAGDIEFVSAVAAKLPLQTVADLIGVPDSLTEHFADLGNKLIGSRDPEFLPEGTSTLDFMLEQAAAIQAMGVELVSHRRKQPKEDILTALGTVRIDGKVLSEDEIGAILVLLCGAGLDTTKQSTTLTVIALEKNPHQRAWLLEDFDGRIGAAVEEFIRHASPVIAFSRTATADINLRGIDICEGDKVGLFYCSGNRDESVFDEPGAFRLDRSPNRHIAFGGGGVHYCMGNGIAKAQLKALFREILTRLPKLRVGEPEFLYSETIHGVKRLPASVN</sequence>
<reference evidence="3" key="1">
    <citation type="submission" date="2016-10" db="EMBL/GenBank/DDBJ databases">
        <title>Frankia sp. NRRL B-16386 Genome sequencing.</title>
        <authorList>
            <person name="Ghodhbane-Gtari F."/>
            <person name="Swanson E."/>
            <person name="Gueddou A."/>
            <person name="Hezbri K."/>
            <person name="Ktari K."/>
            <person name="Nouioui I."/>
            <person name="Morris K."/>
            <person name="Simpson S."/>
            <person name="Abebe-Akele F."/>
            <person name="Thomas K."/>
            <person name="Gtari M."/>
            <person name="Tisa L.S."/>
        </authorList>
    </citation>
    <scope>NUCLEOTIDE SEQUENCE [LARGE SCALE GENOMIC DNA]</scope>
    <source>
        <strain evidence="3">NRRL B-16386</strain>
    </source>
</reference>
<accession>A0A1V2I174</accession>
<dbReference type="PANTHER" id="PTHR46696:SF4">
    <property type="entry name" value="BIOTIN BIOSYNTHESIS CYTOCHROME P450"/>
    <property type="match status" value="1"/>
</dbReference>
<dbReference type="Gene3D" id="1.10.630.10">
    <property type="entry name" value="Cytochrome P450"/>
    <property type="match status" value="1"/>
</dbReference>
<dbReference type="EMBL" id="MOMC01000098">
    <property type="protein sequence ID" value="ONH22800.1"/>
    <property type="molecule type" value="Genomic_DNA"/>
</dbReference>
<dbReference type="GO" id="GO:0006707">
    <property type="term" value="P:cholesterol catabolic process"/>
    <property type="evidence" value="ECO:0007669"/>
    <property type="project" value="TreeGrafter"/>
</dbReference>
<dbReference type="InterPro" id="IPR001128">
    <property type="entry name" value="Cyt_P450"/>
</dbReference>
<dbReference type="Proteomes" id="UP000188929">
    <property type="component" value="Unassembled WGS sequence"/>
</dbReference>
<dbReference type="STRING" id="1834516.BL253_34690"/>
<name>A0A1V2I174_9ACTN</name>
<dbReference type="InterPro" id="IPR002397">
    <property type="entry name" value="Cyt_P450_B"/>
</dbReference>
<dbReference type="InterPro" id="IPR036396">
    <property type="entry name" value="Cyt_P450_sf"/>
</dbReference>
<dbReference type="GO" id="GO:0036199">
    <property type="term" value="F:cholest-4-en-3-one 26-monooxygenase activity"/>
    <property type="evidence" value="ECO:0007669"/>
    <property type="project" value="TreeGrafter"/>
</dbReference>
<evidence type="ECO:0000313" key="3">
    <source>
        <dbReference type="Proteomes" id="UP000188929"/>
    </source>
</evidence>
<evidence type="ECO:0000313" key="2">
    <source>
        <dbReference type="EMBL" id="ONH22800.1"/>
    </source>
</evidence>
<dbReference type="GO" id="GO:0008395">
    <property type="term" value="F:steroid hydroxylase activity"/>
    <property type="evidence" value="ECO:0007669"/>
    <property type="project" value="TreeGrafter"/>
</dbReference>
<comment type="caution">
    <text evidence="2">The sequence shown here is derived from an EMBL/GenBank/DDBJ whole genome shotgun (WGS) entry which is preliminary data.</text>
</comment>
<proteinExistence type="inferred from homology"/>
<dbReference type="SUPFAM" id="SSF48264">
    <property type="entry name" value="Cytochrome P450"/>
    <property type="match status" value="1"/>
</dbReference>
<dbReference type="AlphaFoldDB" id="A0A1V2I174"/>
<dbReference type="GO" id="GO:0005506">
    <property type="term" value="F:iron ion binding"/>
    <property type="evidence" value="ECO:0007669"/>
    <property type="project" value="InterPro"/>
</dbReference>
<keyword evidence="3" id="KW-1185">Reference proteome</keyword>
<gene>
    <name evidence="2" type="ORF">BL253_34690</name>
</gene>
<protein>
    <recommendedName>
        <fullName evidence="4">Cytochrome</fullName>
    </recommendedName>
</protein>
<organism evidence="2 3">
    <name type="scientific">Pseudofrankia asymbiotica</name>
    <dbReference type="NCBI Taxonomy" id="1834516"/>
    <lineage>
        <taxon>Bacteria</taxon>
        <taxon>Bacillati</taxon>
        <taxon>Actinomycetota</taxon>
        <taxon>Actinomycetes</taxon>
        <taxon>Frankiales</taxon>
        <taxon>Frankiaceae</taxon>
        <taxon>Pseudofrankia</taxon>
    </lineage>
</organism>
<dbReference type="Pfam" id="PF00067">
    <property type="entry name" value="p450"/>
    <property type="match status" value="1"/>
</dbReference>